<feature type="domain" description="WH2" evidence="2">
    <location>
        <begin position="8"/>
        <end position="25"/>
    </location>
</feature>
<comment type="caution">
    <text evidence="3">The sequence shown here is derived from an EMBL/GenBank/DDBJ whole genome shotgun (WGS) entry which is preliminary data.</text>
</comment>
<feature type="compositionally biased region" description="Polar residues" evidence="1">
    <location>
        <begin position="170"/>
        <end position="180"/>
    </location>
</feature>
<protein>
    <recommendedName>
        <fullName evidence="2">WH2 domain-containing protein</fullName>
    </recommendedName>
</protein>
<dbReference type="GO" id="GO:0003779">
    <property type="term" value="F:actin binding"/>
    <property type="evidence" value="ECO:0007669"/>
    <property type="project" value="InterPro"/>
</dbReference>
<dbReference type="AlphaFoldDB" id="A0AAV7JLE2"/>
<feature type="compositionally biased region" description="Pro residues" evidence="1">
    <location>
        <begin position="322"/>
        <end position="337"/>
    </location>
</feature>
<dbReference type="Pfam" id="PF02205">
    <property type="entry name" value="WH2"/>
    <property type="match status" value="1"/>
</dbReference>
<feature type="compositionally biased region" description="Polar residues" evidence="1">
    <location>
        <begin position="253"/>
        <end position="264"/>
    </location>
</feature>
<accession>A0AAV7JLE2</accession>
<reference evidence="3 4" key="1">
    <citation type="journal article" date="2023" name="BMC Biol.">
        <title>The compact genome of the sponge Oopsacas minuta (Hexactinellida) is lacking key metazoan core genes.</title>
        <authorList>
            <person name="Santini S."/>
            <person name="Schenkelaars Q."/>
            <person name="Jourda C."/>
            <person name="Duchesne M."/>
            <person name="Belahbib H."/>
            <person name="Rocher C."/>
            <person name="Selva M."/>
            <person name="Riesgo A."/>
            <person name="Vervoort M."/>
            <person name="Leys S.P."/>
            <person name="Kodjabachian L."/>
            <person name="Le Bivic A."/>
            <person name="Borchiellini C."/>
            <person name="Claverie J.M."/>
            <person name="Renard E."/>
        </authorList>
    </citation>
    <scope>NUCLEOTIDE SEQUENCE [LARGE SCALE GENOMIC DNA]</scope>
    <source>
        <strain evidence="3">SPO-2</strain>
    </source>
</reference>
<proteinExistence type="predicted"/>
<name>A0AAV7JLE2_9METZ</name>
<keyword evidence="4" id="KW-1185">Reference proteome</keyword>
<feature type="compositionally biased region" description="Low complexity" evidence="1">
    <location>
        <begin position="129"/>
        <end position="144"/>
    </location>
</feature>
<evidence type="ECO:0000259" key="2">
    <source>
        <dbReference type="Pfam" id="PF02205"/>
    </source>
</evidence>
<feature type="compositionally biased region" description="Pro residues" evidence="1">
    <location>
        <begin position="486"/>
        <end position="508"/>
    </location>
</feature>
<evidence type="ECO:0000256" key="1">
    <source>
        <dbReference type="SAM" id="MobiDB-lite"/>
    </source>
</evidence>
<dbReference type="EMBL" id="JAKMXF010000321">
    <property type="protein sequence ID" value="KAI6649324.1"/>
    <property type="molecule type" value="Genomic_DNA"/>
</dbReference>
<feature type="compositionally biased region" description="Pro residues" evidence="1">
    <location>
        <begin position="145"/>
        <end position="166"/>
    </location>
</feature>
<dbReference type="Proteomes" id="UP001165289">
    <property type="component" value="Unassembled WGS sequence"/>
</dbReference>
<evidence type="ECO:0000313" key="4">
    <source>
        <dbReference type="Proteomes" id="UP001165289"/>
    </source>
</evidence>
<sequence>MDKDLQKAISKGARLKKTVTNDRSAPVFDSKSSGGGAGAGGGSSGGSGGMSGPLFAKGMPQLRPTGPRSDIRPNASLPVKSTFAVPSANSGFGSKVSGGPSRPQNTFENGPIPPPPPRETGGGRPTPRPSFTPNRAPGPSITNTRPPPPPNRGLPNVPNPTRPAPPSGFKANSVTTSDSKVSPFARPGAPAHPPNFRGTGQMGGPRPPPPNPNSAGFSARAPSFGSANRTTSLGGGGAMGGKIPNPPPNIPNTSSSVPAAQNTISPPPARFTPQQKTVQPPLKSTAPPPSRPNVSQSVPVNRGNFPALPGRNPPVKQDSMNLPPPPARANPPPPPPFSSKQPSRNSISDEVSPLHSFQSNRQRSMAPPPPPTSRNYKSTSPPPALPSSVRAAPPLPPARSNTPPLNNPPPLPDRNREAATRAFSPNGTGRSAPPPPASSSMPSGQELDRRFNFPRDLPHPIAFKSAPKTYPSHDQDQGGRRGPHMKIPPPLVTDPTKRPPPPPPPPPV</sequence>
<feature type="compositionally biased region" description="Basic and acidic residues" evidence="1">
    <location>
        <begin position="446"/>
        <end position="458"/>
    </location>
</feature>
<organism evidence="3 4">
    <name type="scientific">Oopsacas minuta</name>
    <dbReference type="NCBI Taxonomy" id="111878"/>
    <lineage>
        <taxon>Eukaryota</taxon>
        <taxon>Metazoa</taxon>
        <taxon>Porifera</taxon>
        <taxon>Hexactinellida</taxon>
        <taxon>Hexasterophora</taxon>
        <taxon>Lyssacinosida</taxon>
        <taxon>Leucopsacidae</taxon>
        <taxon>Oopsacas</taxon>
    </lineage>
</organism>
<evidence type="ECO:0000313" key="3">
    <source>
        <dbReference type="EMBL" id="KAI6649324.1"/>
    </source>
</evidence>
<feature type="region of interest" description="Disordered" evidence="1">
    <location>
        <begin position="1"/>
        <end position="508"/>
    </location>
</feature>
<dbReference type="InterPro" id="IPR003124">
    <property type="entry name" value="WH2_dom"/>
</dbReference>
<gene>
    <name evidence="3" type="ORF">LOD99_11690</name>
</gene>
<feature type="compositionally biased region" description="Gly residues" evidence="1">
    <location>
        <begin position="33"/>
        <end position="51"/>
    </location>
</feature>
<feature type="compositionally biased region" description="Polar residues" evidence="1">
    <location>
        <begin position="338"/>
        <end position="363"/>
    </location>
</feature>